<organism evidence="4">
    <name type="scientific">marine sediment metagenome</name>
    <dbReference type="NCBI Taxonomy" id="412755"/>
    <lineage>
        <taxon>unclassified sequences</taxon>
        <taxon>metagenomes</taxon>
        <taxon>ecological metagenomes</taxon>
    </lineage>
</organism>
<evidence type="ECO:0000256" key="2">
    <source>
        <dbReference type="ARBA" id="ARBA00023010"/>
    </source>
</evidence>
<dbReference type="GO" id="GO:0005524">
    <property type="term" value="F:ATP binding"/>
    <property type="evidence" value="ECO:0007669"/>
    <property type="project" value="InterPro"/>
</dbReference>
<dbReference type="GO" id="GO:0017038">
    <property type="term" value="P:protein import"/>
    <property type="evidence" value="ECO:0007669"/>
    <property type="project" value="InterPro"/>
</dbReference>
<dbReference type="Gene3D" id="3.40.50.300">
    <property type="entry name" value="P-loop containing nucleotide triphosphate hydrolases"/>
    <property type="match status" value="1"/>
</dbReference>
<dbReference type="GO" id="GO:0031522">
    <property type="term" value="C:cell envelope Sec protein transport complex"/>
    <property type="evidence" value="ECO:0007669"/>
    <property type="project" value="TreeGrafter"/>
</dbReference>
<dbReference type="PANTHER" id="PTHR30612:SF0">
    <property type="entry name" value="CHLOROPLAST PROTEIN-TRANSPORTING ATPASE"/>
    <property type="match status" value="1"/>
</dbReference>
<evidence type="ECO:0000256" key="1">
    <source>
        <dbReference type="ARBA" id="ARBA00022927"/>
    </source>
</evidence>
<dbReference type="AlphaFoldDB" id="X0WW02"/>
<dbReference type="SMART" id="SM00957">
    <property type="entry name" value="SecA_DEAD"/>
    <property type="match status" value="1"/>
</dbReference>
<dbReference type="EMBL" id="BARS01047588">
    <property type="protein sequence ID" value="GAG28603.1"/>
    <property type="molecule type" value="Genomic_DNA"/>
</dbReference>
<dbReference type="PANTHER" id="PTHR30612">
    <property type="entry name" value="SECA INNER MEMBRANE COMPONENT OF SEC PROTEIN SECRETION SYSTEM"/>
    <property type="match status" value="1"/>
</dbReference>
<evidence type="ECO:0000313" key="4">
    <source>
        <dbReference type="EMBL" id="GAG28603.1"/>
    </source>
</evidence>
<dbReference type="GO" id="GO:0006886">
    <property type="term" value="P:intracellular protein transport"/>
    <property type="evidence" value="ECO:0007669"/>
    <property type="project" value="InterPro"/>
</dbReference>
<comment type="caution">
    <text evidence="4">The sequence shown here is derived from an EMBL/GenBank/DDBJ whole genome shotgun (WGS) entry which is preliminary data.</text>
</comment>
<keyword evidence="2" id="KW-0811">Translocation</keyword>
<feature type="non-terminal residue" evidence="4">
    <location>
        <position position="168"/>
    </location>
</feature>
<protein>
    <recommendedName>
        <fullName evidence="3">SecA family profile domain-containing protein</fullName>
    </recommendedName>
</protein>
<accession>X0WW02</accession>
<dbReference type="InterPro" id="IPR000185">
    <property type="entry name" value="SecA"/>
</dbReference>
<evidence type="ECO:0000259" key="3">
    <source>
        <dbReference type="PROSITE" id="PS51196"/>
    </source>
</evidence>
<keyword evidence="1" id="KW-0653">Protein transport</keyword>
<dbReference type="InterPro" id="IPR011115">
    <property type="entry name" value="SecA_DEAD"/>
</dbReference>
<keyword evidence="1" id="KW-0813">Transport</keyword>
<sequence length="168" mass="18583">MPFDKVSKVLLKVFGSRNERLIKAYSVIAQQAGEFEEQIKKLDDERLKAKTAEFKAAIKAGTAPEEILTEVFAVVREAARRNVDMRHFDVQLIGGDVLYEGKIAEMVTGEGKTLVATLAAYLVHLTGRKVHIVTVNDYLAKRDSEWMGPIYEALGLTVGAIQADMDTA</sequence>
<dbReference type="SUPFAM" id="SSF52540">
    <property type="entry name" value="P-loop containing nucleoside triphosphate hydrolases"/>
    <property type="match status" value="1"/>
</dbReference>
<dbReference type="PRINTS" id="PR00906">
    <property type="entry name" value="SECA"/>
</dbReference>
<dbReference type="GO" id="GO:0005886">
    <property type="term" value="C:plasma membrane"/>
    <property type="evidence" value="ECO:0007669"/>
    <property type="project" value="TreeGrafter"/>
</dbReference>
<dbReference type="PROSITE" id="PS51196">
    <property type="entry name" value="SECA_MOTOR_DEAD"/>
    <property type="match status" value="1"/>
</dbReference>
<dbReference type="GO" id="GO:0006605">
    <property type="term" value="P:protein targeting"/>
    <property type="evidence" value="ECO:0007669"/>
    <property type="project" value="InterPro"/>
</dbReference>
<gene>
    <name evidence="4" type="ORF">S01H1_71462</name>
</gene>
<dbReference type="GO" id="GO:0005829">
    <property type="term" value="C:cytosol"/>
    <property type="evidence" value="ECO:0007669"/>
    <property type="project" value="TreeGrafter"/>
</dbReference>
<dbReference type="InterPro" id="IPR014018">
    <property type="entry name" value="SecA_motor_DEAD"/>
</dbReference>
<dbReference type="InterPro" id="IPR027417">
    <property type="entry name" value="P-loop_NTPase"/>
</dbReference>
<dbReference type="GO" id="GO:0043952">
    <property type="term" value="P:protein transport by the Sec complex"/>
    <property type="evidence" value="ECO:0007669"/>
    <property type="project" value="TreeGrafter"/>
</dbReference>
<dbReference type="Pfam" id="PF07517">
    <property type="entry name" value="SecA_DEAD"/>
    <property type="match status" value="1"/>
</dbReference>
<proteinExistence type="predicted"/>
<reference evidence="4" key="1">
    <citation type="journal article" date="2014" name="Front. Microbiol.">
        <title>High frequency of phylogenetically diverse reductive dehalogenase-homologous genes in deep subseafloor sedimentary metagenomes.</title>
        <authorList>
            <person name="Kawai M."/>
            <person name="Futagami T."/>
            <person name="Toyoda A."/>
            <person name="Takaki Y."/>
            <person name="Nishi S."/>
            <person name="Hori S."/>
            <person name="Arai W."/>
            <person name="Tsubouchi T."/>
            <person name="Morono Y."/>
            <person name="Uchiyama I."/>
            <person name="Ito T."/>
            <person name="Fujiyama A."/>
            <person name="Inagaki F."/>
            <person name="Takami H."/>
        </authorList>
    </citation>
    <scope>NUCLEOTIDE SEQUENCE</scope>
    <source>
        <strain evidence="4">Expedition CK06-06</strain>
    </source>
</reference>
<name>X0WW02_9ZZZZ</name>
<dbReference type="CDD" id="cd17928">
    <property type="entry name" value="DEXDc_SecA"/>
    <property type="match status" value="1"/>
</dbReference>
<feature type="domain" description="SecA family profile" evidence="3">
    <location>
        <begin position="7"/>
        <end position="168"/>
    </location>
</feature>